<comment type="caution">
    <text evidence="2">The sequence shown here is derived from an EMBL/GenBank/DDBJ whole genome shotgun (WGS) entry which is preliminary data.</text>
</comment>
<sequence length="183" mass="19366">MSTYVRGPVSFQTPASGPVRPRALTSWGPAGPCLVLATSPVQLLQDLTDLAGGVSSRLPGAALACPQQPGAPSAHPAGRGRSASRSSPPWGNAPGRHSRVSRSIDRRGLQWGPRGTGQIPPNAQCDQVRPAAPGKGAMPPPRLWLLTGRRVHWFKDPPMHARVGDETFALVYLQFGMWQGTGS</sequence>
<keyword evidence="3" id="KW-1185">Reference proteome</keyword>
<reference evidence="2" key="1">
    <citation type="journal article" date="2022" name="bioRxiv">
        <title>Sequencing and chromosome-scale assembly of the giantPleurodeles waltlgenome.</title>
        <authorList>
            <person name="Brown T."/>
            <person name="Elewa A."/>
            <person name="Iarovenko S."/>
            <person name="Subramanian E."/>
            <person name="Araus A.J."/>
            <person name="Petzold A."/>
            <person name="Susuki M."/>
            <person name="Suzuki K.-i.T."/>
            <person name="Hayashi T."/>
            <person name="Toyoda A."/>
            <person name="Oliveira C."/>
            <person name="Osipova E."/>
            <person name="Leigh N.D."/>
            <person name="Simon A."/>
            <person name="Yun M.H."/>
        </authorList>
    </citation>
    <scope>NUCLEOTIDE SEQUENCE</scope>
    <source>
        <strain evidence="2">20211129_DDA</strain>
        <tissue evidence="2">Liver</tissue>
    </source>
</reference>
<protein>
    <submittedName>
        <fullName evidence="2">Uncharacterized protein</fullName>
    </submittedName>
</protein>
<organism evidence="2 3">
    <name type="scientific">Pleurodeles waltl</name>
    <name type="common">Iberian ribbed newt</name>
    <dbReference type="NCBI Taxonomy" id="8319"/>
    <lineage>
        <taxon>Eukaryota</taxon>
        <taxon>Metazoa</taxon>
        <taxon>Chordata</taxon>
        <taxon>Craniata</taxon>
        <taxon>Vertebrata</taxon>
        <taxon>Euteleostomi</taxon>
        <taxon>Amphibia</taxon>
        <taxon>Batrachia</taxon>
        <taxon>Caudata</taxon>
        <taxon>Salamandroidea</taxon>
        <taxon>Salamandridae</taxon>
        <taxon>Pleurodelinae</taxon>
        <taxon>Pleurodeles</taxon>
    </lineage>
</organism>
<dbReference type="EMBL" id="JANPWB010000004">
    <property type="protein sequence ID" value="KAJ1193730.1"/>
    <property type="molecule type" value="Genomic_DNA"/>
</dbReference>
<evidence type="ECO:0000313" key="2">
    <source>
        <dbReference type="EMBL" id="KAJ1193730.1"/>
    </source>
</evidence>
<name>A0AAV7UXA7_PLEWA</name>
<accession>A0AAV7UXA7</accession>
<gene>
    <name evidence="2" type="ORF">NDU88_003026</name>
</gene>
<dbReference type="Proteomes" id="UP001066276">
    <property type="component" value="Chromosome 2_2"/>
</dbReference>
<feature type="region of interest" description="Disordered" evidence="1">
    <location>
        <begin position="61"/>
        <end position="139"/>
    </location>
</feature>
<evidence type="ECO:0000256" key="1">
    <source>
        <dbReference type="SAM" id="MobiDB-lite"/>
    </source>
</evidence>
<feature type="compositionally biased region" description="Low complexity" evidence="1">
    <location>
        <begin position="73"/>
        <end position="90"/>
    </location>
</feature>
<proteinExistence type="predicted"/>
<feature type="region of interest" description="Disordered" evidence="1">
    <location>
        <begin position="1"/>
        <end position="23"/>
    </location>
</feature>
<dbReference type="AlphaFoldDB" id="A0AAV7UXA7"/>
<evidence type="ECO:0000313" key="3">
    <source>
        <dbReference type="Proteomes" id="UP001066276"/>
    </source>
</evidence>